<comment type="caution">
    <text evidence="2">The sequence shown here is derived from an EMBL/GenBank/DDBJ whole genome shotgun (WGS) entry which is preliminary data.</text>
</comment>
<dbReference type="Proteomes" id="UP001224775">
    <property type="component" value="Unassembled WGS sequence"/>
</dbReference>
<evidence type="ECO:0000313" key="2">
    <source>
        <dbReference type="EMBL" id="KAK1734395.1"/>
    </source>
</evidence>
<gene>
    <name evidence="2" type="ORF">QTG54_014902</name>
</gene>
<sequence length="323" mass="35217">MINEPDMAGGAQLRRLGSNGDGGMNNNNVSASLLDEVGLASALNFAANMQRKSILSSPTKTELTTILEMGSKRKKSHQPVKRRVSFSAISVAVSDQANPQDQTTRIISLPWRVSDGTRDIDGRYTGDINLSFQPHGRGTLRFDDGKSNITGEWSNGVLFQHKHNSDGQRPAYRRSNTVPSVLRTQGRIDEHILPESPQRSETTTSSEPGAASPTPSFEAGATSSTSLAHFGYVLGDEVMGDHHMMIPKTVTEALQNASSLNALDFAFVLRSNDSWTYAIVAEKSFHKDLGLVIRFVLDKNGTTKTIRRKYWGKGVRPVNSSSG</sequence>
<name>A0AAD8XVW0_9STRA</name>
<dbReference type="AlphaFoldDB" id="A0AAD8XVW0"/>
<accession>A0AAD8XVW0</accession>
<proteinExistence type="predicted"/>
<evidence type="ECO:0000313" key="3">
    <source>
        <dbReference type="Proteomes" id="UP001224775"/>
    </source>
</evidence>
<keyword evidence="3" id="KW-1185">Reference proteome</keyword>
<feature type="region of interest" description="Disordered" evidence="1">
    <location>
        <begin position="1"/>
        <end position="22"/>
    </location>
</feature>
<feature type="compositionally biased region" description="Polar residues" evidence="1">
    <location>
        <begin position="197"/>
        <end position="207"/>
    </location>
</feature>
<reference evidence="2" key="1">
    <citation type="submission" date="2023-06" db="EMBL/GenBank/DDBJ databases">
        <title>Survivors Of The Sea: Transcriptome response of Skeletonema marinoi to long-term dormancy.</title>
        <authorList>
            <person name="Pinder M.I.M."/>
            <person name="Kourtchenko O."/>
            <person name="Robertson E.K."/>
            <person name="Larsson T."/>
            <person name="Maumus F."/>
            <person name="Osuna-Cruz C.M."/>
            <person name="Vancaester E."/>
            <person name="Stenow R."/>
            <person name="Vandepoele K."/>
            <person name="Ploug H."/>
            <person name="Bruchert V."/>
            <person name="Godhe A."/>
            <person name="Topel M."/>
        </authorList>
    </citation>
    <scope>NUCLEOTIDE SEQUENCE</scope>
    <source>
        <strain evidence="2">R05AC</strain>
    </source>
</reference>
<dbReference type="EMBL" id="JATAAI010000039">
    <property type="protein sequence ID" value="KAK1734395.1"/>
    <property type="molecule type" value="Genomic_DNA"/>
</dbReference>
<organism evidence="2 3">
    <name type="scientific">Skeletonema marinoi</name>
    <dbReference type="NCBI Taxonomy" id="267567"/>
    <lineage>
        <taxon>Eukaryota</taxon>
        <taxon>Sar</taxon>
        <taxon>Stramenopiles</taxon>
        <taxon>Ochrophyta</taxon>
        <taxon>Bacillariophyta</taxon>
        <taxon>Coscinodiscophyceae</taxon>
        <taxon>Thalassiosirophycidae</taxon>
        <taxon>Thalassiosirales</taxon>
        <taxon>Skeletonemataceae</taxon>
        <taxon>Skeletonema</taxon>
        <taxon>Skeletonema marinoi-dohrnii complex</taxon>
    </lineage>
</organism>
<protein>
    <submittedName>
        <fullName evidence="2">Uncharacterized protein</fullName>
    </submittedName>
</protein>
<evidence type="ECO:0000256" key="1">
    <source>
        <dbReference type="SAM" id="MobiDB-lite"/>
    </source>
</evidence>
<feature type="region of interest" description="Disordered" evidence="1">
    <location>
        <begin position="185"/>
        <end position="221"/>
    </location>
</feature>